<keyword evidence="1" id="KW-0812">Transmembrane</keyword>
<keyword evidence="1" id="KW-0472">Membrane</keyword>
<evidence type="ECO:0000313" key="2">
    <source>
        <dbReference type="EMBL" id="EJZ62044.1"/>
    </source>
</evidence>
<evidence type="ECO:0008006" key="4">
    <source>
        <dbReference type="Google" id="ProtNLM"/>
    </source>
</evidence>
<feature type="transmembrane region" description="Helical" evidence="1">
    <location>
        <begin position="7"/>
        <end position="28"/>
    </location>
</feature>
<dbReference type="PANTHER" id="PTHR37841">
    <property type="entry name" value="GLR2918 PROTEIN"/>
    <property type="match status" value="1"/>
</dbReference>
<comment type="caution">
    <text evidence="2">The sequence shown here is derived from an EMBL/GenBank/DDBJ whole genome shotgun (WGS) entry which is preliminary data.</text>
</comment>
<proteinExistence type="predicted"/>
<dbReference type="InterPro" id="IPR032774">
    <property type="entry name" value="WG_beta_rep"/>
</dbReference>
<dbReference type="PANTHER" id="PTHR37841:SF1">
    <property type="entry name" value="DUF3298 DOMAIN-CONTAINING PROTEIN"/>
    <property type="match status" value="1"/>
</dbReference>
<dbReference type="EMBL" id="ADLE01000018">
    <property type="protein sequence ID" value="EJZ62044.1"/>
    <property type="molecule type" value="Genomic_DNA"/>
</dbReference>
<keyword evidence="3" id="KW-1185">Reference proteome</keyword>
<dbReference type="PROSITE" id="PS51257">
    <property type="entry name" value="PROKAR_LIPOPROTEIN"/>
    <property type="match status" value="1"/>
</dbReference>
<organism evidence="2 3">
    <name type="scientific">Barnesiella intestinihominis YIT 11860</name>
    <dbReference type="NCBI Taxonomy" id="742726"/>
    <lineage>
        <taxon>Bacteria</taxon>
        <taxon>Pseudomonadati</taxon>
        <taxon>Bacteroidota</taxon>
        <taxon>Bacteroidia</taxon>
        <taxon>Bacteroidales</taxon>
        <taxon>Barnesiellaceae</taxon>
        <taxon>Barnesiella</taxon>
    </lineage>
</organism>
<dbReference type="GeneID" id="77849902"/>
<dbReference type="AlphaFoldDB" id="K0X3A6"/>
<gene>
    <name evidence="2" type="ORF">HMPREF9448_02725</name>
</gene>
<reference evidence="2 3" key="1">
    <citation type="submission" date="2012-08" db="EMBL/GenBank/DDBJ databases">
        <title>The Genome Sequence of Barnesiella intestinihominis YIT 11860.</title>
        <authorList>
            <consortium name="The Broad Institute Genome Sequencing Platform"/>
            <person name="Earl A."/>
            <person name="Ward D."/>
            <person name="Feldgarden M."/>
            <person name="Gevers D."/>
            <person name="Morotomi M."/>
            <person name="Walker B."/>
            <person name="Young S.K."/>
            <person name="Zeng Q."/>
            <person name="Gargeya S."/>
            <person name="Fitzgerald M."/>
            <person name="Haas B."/>
            <person name="Abouelleil A."/>
            <person name="Alvarado L."/>
            <person name="Arachchi H.M."/>
            <person name="Berlin A.M."/>
            <person name="Chapman S.B."/>
            <person name="Goldberg J."/>
            <person name="Griggs A."/>
            <person name="Gujja S."/>
            <person name="Hansen M."/>
            <person name="Howarth C."/>
            <person name="Imamovic A."/>
            <person name="Larimer J."/>
            <person name="McCowen C."/>
            <person name="Montmayeur A."/>
            <person name="Murphy C."/>
            <person name="Neiman D."/>
            <person name="Pearson M."/>
            <person name="Priest M."/>
            <person name="Roberts A."/>
            <person name="Saif S."/>
            <person name="Shea T."/>
            <person name="Sisk P."/>
            <person name="Sykes S."/>
            <person name="Wortman J."/>
            <person name="Nusbaum C."/>
            <person name="Birren B."/>
        </authorList>
    </citation>
    <scope>NUCLEOTIDE SEQUENCE [LARGE SCALE GENOMIC DNA]</scope>
    <source>
        <strain evidence="2 3">YIT 11860</strain>
    </source>
</reference>
<protein>
    <recommendedName>
        <fullName evidence="4">WG repeat-containing protein</fullName>
    </recommendedName>
</protein>
<accession>K0X3A6</accession>
<dbReference type="OrthoDB" id="5464673at2"/>
<dbReference type="HOGENOM" id="CLU_1352421_0_0_10"/>
<name>K0X3A6_9BACT</name>
<dbReference type="Proteomes" id="UP000006044">
    <property type="component" value="Unassembled WGS sequence"/>
</dbReference>
<keyword evidence="1" id="KW-1133">Transmembrane helix</keyword>
<dbReference type="Pfam" id="PF14903">
    <property type="entry name" value="WG_beta_rep"/>
    <property type="match status" value="4"/>
</dbReference>
<dbReference type="eggNOG" id="COG5263">
    <property type="taxonomic scope" value="Bacteria"/>
</dbReference>
<sequence>MKYPISIFLFIFMFFVCSCAGLGGFPLYSGSYGSQAASRLTPVENPATGLYGYVNDLGMWVIQPKFRSAQRFRNNGLARVQIGVRYGAINMAGKVVINPVFEHSYDVDNAITSMEKGRLRGIDLWETRDSKSGLYGYLDYYGNWFIKPQYYNARGFNDEGFAVVEVGRNRWGAIDRNNRIVIQPNFKASYEAENALRRLWGY</sequence>
<dbReference type="STRING" id="742726.HMPREF9448_02725"/>
<evidence type="ECO:0000256" key="1">
    <source>
        <dbReference type="SAM" id="Phobius"/>
    </source>
</evidence>
<dbReference type="RefSeq" id="WP_008863098.1">
    <property type="nucleotide sequence ID" value="NZ_JH815206.1"/>
</dbReference>
<evidence type="ECO:0000313" key="3">
    <source>
        <dbReference type="Proteomes" id="UP000006044"/>
    </source>
</evidence>